<dbReference type="GO" id="GO:0006401">
    <property type="term" value="P:RNA catabolic process"/>
    <property type="evidence" value="ECO:0007669"/>
    <property type="project" value="InterPro"/>
</dbReference>
<dbReference type="SUPFAM" id="SSF48452">
    <property type="entry name" value="TPR-like"/>
    <property type="match status" value="6"/>
</dbReference>
<dbReference type="CDD" id="cd02440">
    <property type="entry name" value="AdoMet_MTases"/>
    <property type="match status" value="1"/>
</dbReference>
<evidence type="ECO:0000256" key="3">
    <source>
        <dbReference type="PROSITE-ProRule" id="PRU00023"/>
    </source>
</evidence>
<gene>
    <name evidence="8" type="ORF">BZG36_01672</name>
</gene>
<reference evidence="8 9" key="1">
    <citation type="journal article" date="2017" name="Mycologia">
        <title>Bifiguratus adelaidae, gen. et sp. nov., a new member of Mucoromycotina in endophytic and soil-dwelling habitats.</title>
        <authorList>
            <person name="Torres-Cruz T.J."/>
            <person name="Billingsley Tobias T.L."/>
            <person name="Almatruk M."/>
            <person name="Hesse C."/>
            <person name="Kuske C.R."/>
            <person name="Desiro A."/>
            <person name="Benucci G.M."/>
            <person name="Bonito G."/>
            <person name="Stajich J.E."/>
            <person name="Dunlap C."/>
            <person name="Arnold A.E."/>
            <person name="Porras-Alfaro A."/>
        </authorList>
    </citation>
    <scope>NUCLEOTIDE SEQUENCE [LARGE SCALE GENOMIC DNA]</scope>
    <source>
        <strain evidence="8 9">AZ0501</strain>
    </source>
</reference>
<dbReference type="InterPro" id="IPR011990">
    <property type="entry name" value="TPR-like_helical_dom_sf"/>
</dbReference>
<dbReference type="InterPro" id="IPR036770">
    <property type="entry name" value="Ankyrin_rpt-contain_sf"/>
</dbReference>
<feature type="domain" description="RMT2" evidence="7">
    <location>
        <begin position="1202"/>
        <end position="1419"/>
    </location>
</feature>
<accession>A0A261Y4K4</accession>
<evidence type="ECO:0000256" key="6">
    <source>
        <dbReference type="SAM" id="MobiDB-lite"/>
    </source>
</evidence>
<dbReference type="CDD" id="cd00519">
    <property type="entry name" value="Lipase_3"/>
    <property type="match status" value="1"/>
</dbReference>
<dbReference type="Gene3D" id="1.25.40.20">
    <property type="entry name" value="Ankyrin repeat-containing domain"/>
    <property type="match status" value="1"/>
</dbReference>
<dbReference type="Gene3D" id="1.25.40.10">
    <property type="entry name" value="Tetratricopeptide repeat domain"/>
    <property type="match status" value="6"/>
</dbReference>
<feature type="repeat" description="TPR" evidence="4">
    <location>
        <begin position="1844"/>
        <end position="1877"/>
    </location>
</feature>
<dbReference type="OrthoDB" id="421075at2759"/>
<dbReference type="Proteomes" id="UP000242875">
    <property type="component" value="Unassembled WGS sequence"/>
</dbReference>
<dbReference type="PROSITE" id="PS51559">
    <property type="entry name" value="SAM_RMT2"/>
    <property type="match status" value="1"/>
</dbReference>
<feature type="repeat" description="ANK" evidence="3">
    <location>
        <begin position="1128"/>
        <end position="1160"/>
    </location>
</feature>
<dbReference type="SUPFAM" id="SSF53474">
    <property type="entry name" value="alpha/beta-Hydrolases"/>
    <property type="match status" value="1"/>
</dbReference>
<protein>
    <recommendedName>
        <fullName evidence="7">RMT2 domain-containing protein</fullName>
    </recommendedName>
</protein>
<dbReference type="InterPro" id="IPR026480">
    <property type="entry name" value="RMT2_dom"/>
</dbReference>
<evidence type="ECO:0000256" key="1">
    <source>
        <dbReference type="ARBA" id="ARBA00022737"/>
    </source>
</evidence>
<keyword evidence="9" id="KW-1185">Reference proteome</keyword>
<dbReference type="PANTHER" id="PTHR15704">
    <property type="entry name" value="SUPERKILLER 3 PROTEIN-RELATED"/>
    <property type="match status" value="1"/>
</dbReference>
<dbReference type="GO" id="GO:0006629">
    <property type="term" value="P:lipid metabolic process"/>
    <property type="evidence" value="ECO:0007669"/>
    <property type="project" value="InterPro"/>
</dbReference>
<dbReference type="PROSITE" id="PS50088">
    <property type="entry name" value="ANK_REPEAT"/>
    <property type="match status" value="1"/>
</dbReference>
<sequence>MTGTESEMSRLNRADSTELHVENLAGIQQQPATELDDPTTRQKASLARDQTAAQTASVKSFSWPSMSVMASAASLGVDVASMATRVSFDVAKFGTNLGLGIAKGVIDGARWGIEQTSGIASNDFAIDASSFATPAIMALDLTTSSLDFAQFIAGTSIGVSQSATTYALDTSRSAVNILQQLYGSDSDTAKCLGNFGKLVAREWEAGGLGNIEVWRVVSAVAAWAAIQYVTHERWLEHDILPSVRFVAHVPRIDDSNGKEPREQEADEDVVIEDVVTEQQNVNLAADILNKSADGQARTSKYHNQAIVEATLQQNSDHSSDDLSPFSHQNPPESNKDIDHLLHALKRYSKFSLGAYGHQYMSLFGVATEPEQPFTDTEDTSQKFSKHHISFAYHAEHHPSSVWTFTNELRPSQSASSENADSYPSYYIITDDAQKLVILALRGTFSLNDLAIDFTCEYTRIRLPCDGPDTTNEYWVHSGIYRSAMNITRSKALMRSLSESFRKHRGYGLCIVGHSLGAGIGSLLGCLLANVESCTTLFANASGDPDVQLPPNIPIHVYAFGAPCVGDTALSARCHRLITSVVVGWDLVPRLCLGSVQNLVTASKVLLDDNMAGNSMDPDGQQTQPDNAKTIAQIYRDVLSYRELPQHEGPDTAKADLEDWYAAKRRLLEAEMTAETLVPAGSIYWLLPHRDVTSTRQSYSLYLIEKYNPSLTQIAIAVAGSLLPKVDKFYLNLNISDWAWYDYCRHYDHATLQMIYPNYILGGELKEASFKEYITDSDKPPSTGSTNTISSFLSRTIRAVTAPSAPSFEYSDFIFFAVSKLSDGSATYLGLAGQWFVWQEIQGRTARLRRHHGDAEGSSVGVDAEGAAEGDKARAIKAKLTKDYVTAGELYAKAARRLENLSEDANRMDAATLHEDAYKAYKAAKTPHANTLALQHLEKAASLIEGIGRYLSRAGTLYQQAADFCLQSVGANQGDKSQEMSRATMLYESALRCYTADDDGRSIPVSAALAELYLRRRLPDKALPLYKDSILAASSEPTRQFRVKDYLFGWALCILANTSGREVAWEELDSEMEQWRIEYGTFWNSTQDLYDPGERELGQRLLDAISAGKLEEAKDILKDGADLVYRDEHGKTPLHYAAQHGHLDIVQWLLSERHPYNVVDYRDVTAGDLARENGHSTIYEALLNEGCRAELILRMISGGRDPEDTPNEDYLTQKLHYSDNRLMDENNDAVMMGWEGPLMIEHAKVMCTVPNPTVLNVGFGLGLIDDALQTYHPSKHVIIEAHPDVYQHMLDLGWDKKEGVQIRFGRWQEVVEDLHMTFDGIFFDTYGEFYEDLHAFHEHVPNLLNPGGTYTFFNGLGATNQFFHDIYCRISEIDLKELGLGCEWVEMDVPSAGEDGVWEDVRQSKGDDEGALKLCEQVLAFEPGNYNALVFAGLALQHLSRLSESEKSYKKAIECNENQVLAWQGLAQLYEKTSRFGEYVAALERLVALHSENDIKKAVETFRKILEVYRVKARDDGKLVTTLKFSLPEGPYGSAIASASNLTPIEIWKEIAGIQERHDHEVIEREIAARKHRLGAGTPSEVRQTVLREVYARSELGDTYEHLLALLDDQKDAQLKQEVESKTVHFLDAKLDTTGDNKEKLREQLLSLSKKIVSQRSNDPLPYEIIIENTNTDHPDGYDGNDLHQYVSKFPESPLGKVIAVQTSLAADDDGTEALKVFEETIEALPNSLYAHQCILWVYHRQQDHENVLEYATRLLQLVKKDSQKYGRVLDKVEISAMLCMADAYRLLGESNHSKATALYDRILCKDPGYVKALEGKGFLLSSDKEYDEAMAIFENVLALHPDNAMAKSEIGWLYGEQGDLASALQNIQEAIDMDNQNALHVFRLGKIYWGMDDVHRQDKEYAYMQFITAAKLDPSFGPAFTCLGDYYRDVAQDRQRAKKCYQKAFSLDLTDQRAAMQLSDYYIEDEEYDQAELVLRTCLDVNSRVPWAWKRLGFLDLHNGHDHEAISHFQSALRLNSDDPQCWEGLADGYQNEGRTIAALRAYSRAKQLASSPVYAQIQIANVERRLGLLVDSIEHGKEAISLASSHQEIALLPAYYGLVRSYLDYATETREQGFYGRSADACGDALRTLAEAIGHDANVQCLWKAAGDACTRLFAVSHYDVNVPWENLRDLIGQILEKNVSHPISGTQGMLEQVKDFKTSSNSHSANIILCCASVAFYRALALAPRGAPNVHAACWYDLGLVYYEIQQLDKDETLLQTAVGCLLRATKLDPEHIGAWNALGVATMHANPKLSQRALISAMELDPRSAIPYTNYGFLALFQSDLELANKSFSHAQSLDPDWMRAWCGQACIARLWGSHEIVELFSHVVEVGDAELAEGNYGLAQAVFEDISQGHASSELITLSAFAMQKYTEQRPEDVEGINLYGLLLERIDQSEQAAAMFKRAREADASASAVRQYTFVFNLARAQCAASQFEEAIETYGQVMAIHQRLSDADSLPIPIVYAYLGAGTAYYFCDQLQEALEMFEMALQETEADESALRPQVILLLTQILTALGSEEHLALARDHLLNAVHKWPQQWEMPACLVAIGLHVSLMEDIAREEAQEWQVVAQAAAAELGKFLAPTSPVPLAIHDAIWVAQLLAQFSGAHILQHFVHRYPFDRRTWMILSQSHANPSIAQTAVAMFIRAIWAEDGTDQVPADEVAEVHAQWASTLTDADAAKAALQKALFVAPWLQ</sequence>
<comment type="caution">
    <text evidence="8">The sequence shown here is derived from an EMBL/GenBank/DDBJ whole genome shotgun (WGS) entry which is preliminary data.</text>
</comment>
<keyword evidence="1" id="KW-0677">Repeat</keyword>
<proteinExistence type="predicted"/>
<evidence type="ECO:0000256" key="2">
    <source>
        <dbReference type="ARBA" id="ARBA00022803"/>
    </source>
</evidence>
<dbReference type="SMART" id="SM00028">
    <property type="entry name" value="TPR"/>
    <property type="match status" value="15"/>
</dbReference>
<dbReference type="InterPro" id="IPR029063">
    <property type="entry name" value="SAM-dependent_MTases_sf"/>
</dbReference>
<feature type="region of interest" description="Disordered" evidence="6">
    <location>
        <begin position="313"/>
        <end position="334"/>
    </location>
</feature>
<feature type="repeat" description="TPR" evidence="4">
    <location>
        <begin position="2501"/>
        <end position="2534"/>
    </location>
</feature>
<dbReference type="PROSITE" id="PS50297">
    <property type="entry name" value="ANK_REP_REGION"/>
    <property type="match status" value="1"/>
</dbReference>
<name>A0A261Y4K4_9FUNG</name>
<feature type="repeat" description="TPR" evidence="4">
    <location>
        <begin position="1810"/>
        <end position="1843"/>
    </location>
</feature>
<dbReference type="PROSITE" id="PS50005">
    <property type="entry name" value="TPR"/>
    <property type="match status" value="4"/>
</dbReference>
<dbReference type="Pfam" id="PF14938">
    <property type="entry name" value="SNAP"/>
    <property type="match status" value="1"/>
</dbReference>
<keyword evidence="2 4" id="KW-0802">TPR repeat</keyword>
<dbReference type="PANTHER" id="PTHR15704:SF7">
    <property type="entry name" value="SUPERKILLER COMPLEX PROTEIN 3"/>
    <property type="match status" value="1"/>
</dbReference>
<dbReference type="EMBL" id="MVBO01000013">
    <property type="protein sequence ID" value="OZJ05539.1"/>
    <property type="molecule type" value="Genomic_DNA"/>
</dbReference>
<organism evidence="8 9">
    <name type="scientific">Bifiguratus adelaidae</name>
    <dbReference type="NCBI Taxonomy" id="1938954"/>
    <lineage>
        <taxon>Eukaryota</taxon>
        <taxon>Fungi</taxon>
        <taxon>Fungi incertae sedis</taxon>
        <taxon>Mucoromycota</taxon>
        <taxon>Mucoromycotina</taxon>
        <taxon>Endogonomycetes</taxon>
        <taxon>Endogonales</taxon>
        <taxon>Endogonales incertae sedis</taxon>
        <taxon>Bifiguratus</taxon>
    </lineage>
</organism>
<keyword evidence="5" id="KW-0175">Coiled coil</keyword>
<dbReference type="SUPFAM" id="SSF48403">
    <property type="entry name" value="Ankyrin repeat"/>
    <property type="match status" value="1"/>
</dbReference>
<feature type="repeat" description="TPR" evidence="4">
    <location>
        <begin position="1986"/>
        <end position="2019"/>
    </location>
</feature>
<keyword evidence="3" id="KW-0040">ANK repeat</keyword>
<dbReference type="InterPro" id="IPR019734">
    <property type="entry name" value="TPR_rpt"/>
</dbReference>
<dbReference type="SMART" id="SM00248">
    <property type="entry name" value="ANK"/>
    <property type="match status" value="2"/>
</dbReference>
<evidence type="ECO:0000259" key="7">
    <source>
        <dbReference type="PROSITE" id="PS51559"/>
    </source>
</evidence>
<dbReference type="InterPro" id="IPR002921">
    <property type="entry name" value="Fungal_lipase-type"/>
</dbReference>
<dbReference type="Gene3D" id="3.40.50.1820">
    <property type="entry name" value="alpha/beta hydrolase"/>
    <property type="match status" value="1"/>
</dbReference>
<evidence type="ECO:0000256" key="4">
    <source>
        <dbReference type="PROSITE-ProRule" id="PRU00339"/>
    </source>
</evidence>
<dbReference type="Gene3D" id="3.40.50.150">
    <property type="entry name" value="Vaccinia Virus protein VP39"/>
    <property type="match status" value="1"/>
</dbReference>
<dbReference type="InterPro" id="IPR029058">
    <property type="entry name" value="AB_hydrolase_fold"/>
</dbReference>
<dbReference type="GO" id="GO:0055087">
    <property type="term" value="C:Ski complex"/>
    <property type="evidence" value="ECO:0007669"/>
    <property type="project" value="InterPro"/>
</dbReference>
<evidence type="ECO:0000313" key="8">
    <source>
        <dbReference type="EMBL" id="OZJ05539.1"/>
    </source>
</evidence>
<dbReference type="Pfam" id="PF12796">
    <property type="entry name" value="Ank_2"/>
    <property type="match status" value="1"/>
</dbReference>
<dbReference type="Pfam" id="PF01764">
    <property type="entry name" value="Lipase_3"/>
    <property type="match status" value="1"/>
</dbReference>
<evidence type="ECO:0000256" key="5">
    <source>
        <dbReference type="SAM" id="Coils"/>
    </source>
</evidence>
<dbReference type="InterPro" id="IPR002110">
    <property type="entry name" value="Ankyrin_rpt"/>
</dbReference>
<feature type="coiled-coil region" evidence="5">
    <location>
        <begin position="1630"/>
        <end position="1657"/>
    </location>
</feature>
<dbReference type="SUPFAM" id="SSF53335">
    <property type="entry name" value="S-adenosyl-L-methionine-dependent methyltransferases"/>
    <property type="match status" value="1"/>
</dbReference>
<dbReference type="InterPro" id="IPR039226">
    <property type="entry name" value="Ski3/TTC37"/>
</dbReference>
<evidence type="ECO:0000313" key="9">
    <source>
        <dbReference type="Proteomes" id="UP000242875"/>
    </source>
</evidence>